<proteinExistence type="predicted"/>
<evidence type="ECO:0000259" key="7">
    <source>
        <dbReference type="PROSITE" id="PS50109"/>
    </source>
</evidence>
<dbReference type="SMART" id="SM00387">
    <property type="entry name" value="HATPase_c"/>
    <property type="match status" value="1"/>
</dbReference>
<dbReference type="GO" id="GO:0000160">
    <property type="term" value="P:phosphorelay signal transduction system"/>
    <property type="evidence" value="ECO:0007669"/>
    <property type="project" value="UniProtKB-KW"/>
</dbReference>
<dbReference type="RefSeq" id="WP_110255499.1">
    <property type="nucleotide sequence ID" value="NZ_QJKB01000003.1"/>
</dbReference>
<name>A0A318JUX9_9BURK</name>
<sequence length="871" mass="98198">MSKNKIPEQESTPTTVQLEPAHLTIDAHVVVQLGAELITDPEQALLELLKNSYDADASWCNVIIDTVFEESEDPENGNGKSLPTLKGIISIEDNGHGMAAEQIRQGWLSISLSLKREAKRQGTVTPKYKRFPMGDKGLGRVSSMRLGDLLRVTTHSSENEPGTQVWFKWSDCKSGLPLDKVPVGERKVDPIGRTGTKVEIIGLHDFAHWQHEEAREKLQAKMSCMVSPFNQFENFLPAIEVDGAPIDLVDLNSQVLSVAISHFKCDWKEKKIDPLNAERISGAITMNAQVRLDFFKGKDTEAFETHVISDSGEKLLAFLEKEGFVSQYDSLKRGKDGWFIDFEMNVDDVDIPWGGTAKRGRRAQKTGENKQSTLFASKAEYPGPFNSELYGYSYDDQVFQNILAGSTVSKQFVQELSGVAIFRDRFRVRTGNDWLRLADSFTSGSSYYGLRPKNVLGFVAITTENNSQLKETSNRENFVDNNEWKTFYTLMLYFRDFANQTLENLRRAYSRFLTKQAEADGVIVTPSTEQALNHIVDLERATVTQKIKREEHRDAAMATFDATKQALAKISSEIANPKTAALALELQDHLTQLKNHIEVGLSEPPQLVEQQTNASSAAEVIKERFSQVEGQIEEVYEHVATGLVAQGVVHDVHGLIEEILSRLTRIENIKPDAHPTNRALARELSATKTLVRLIGKQLGTLNPMLRQYREKKESISIVEFISEFFELRSARYKELGIQVFPPEKQSNFSATINRGRLTQVFDNLARNSEYWLMDNLGRDFKVTPEVHVELSGTVISFWDSGRGVRPAMEKTLFDLFVTDKPREQGQGLGLFIVRELLKFENCSISLGRERNSYGRRFKFYVDLCGVADGNK</sequence>
<evidence type="ECO:0000256" key="5">
    <source>
        <dbReference type="ARBA" id="ARBA00022840"/>
    </source>
</evidence>
<accession>A0A318JUX9</accession>
<dbReference type="SUPFAM" id="SSF55874">
    <property type="entry name" value="ATPase domain of HSP90 chaperone/DNA topoisomerase II/histidine kinase"/>
    <property type="match status" value="2"/>
</dbReference>
<dbReference type="PANTHER" id="PTHR43065:SF10">
    <property type="entry name" value="PEROXIDE STRESS-ACTIVATED HISTIDINE KINASE MAK3"/>
    <property type="match status" value="1"/>
</dbReference>
<dbReference type="InterPro" id="IPR005467">
    <property type="entry name" value="His_kinase_dom"/>
</dbReference>
<dbReference type="PROSITE" id="PS50109">
    <property type="entry name" value="HIS_KIN"/>
    <property type="match status" value="1"/>
</dbReference>
<keyword evidence="3" id="KW-0547">Nucleotide-binding</keyword>
<comment type="caution">
    <text evidence="8">The sequence shown here is derived from an EMBL/GenBank/DDBJ whole genome shotgun (WGS) entry which is preliminary data.</text>
</comment>
<dbReference type="InterPro" id="IPR003594">
    <property type="entry name" value="HATPase_dom"/>
</dbReference>
<dbReference type="Proteomes" id="UP000247792">
    <property type="component" value="Unassembled WGS sequence"/>
</dbReference>
<dbReference type="InterPro" id="IPR036890">
    <property type="entry name" value="HATPase_C_sf"/>
</dbReference>
<dbReference type="OrthoDB" id="9816482at2"/>
<keyword evidence="6" id="KW-0902">Two-component regulatory system</keyword>
<reference evidence="8 9" key="1">
    <citation type="submission" date="2018-05" db="EMBL/GenBank/DDBJ databases">
        <title>Genomic Encyclopedia of Type Strains, Phase IV (KMG-IV): sequencing the most valuable type-strain genomes for metagenomic binning, comparative biology and taxonomic classification.</title>
        <authorList>
            <person name="Goeker M."/>
        </authorList>
    </citation>
    <scope>NUCLEOTIDE SEQUENCE [LARGE SCALE GENOMIC DNA]</scope>
    <source>
        <strain evidence="8 9">DSM 19792</strain>
    </source>
</reference>
<dbReference type="GO" id="GO:0005524">
    <property type="term" value="F:ATP binding"/>
    <property type="evidence" value="ECO:0007669"/>
    <property type="project" value="UniProtKB-KW"/>
</dbReference>
<evidence type="ECO:0000256" key="3">
    <source>
        <dbReference type="ARBA" id="ARBA00022741"/>
    </source>
</evidence>
<dbReference type="Pfam" id="PF02518">
    <property type="entry name" value="HATPase_c"/>
    <property type="match status" value="1"/>
</dbReference>
<evidence type="ECO:0000256" key="4">
    <source>
        <dbReference type="ARBA" id="ARBA00022777"/>
    </source>
</evidence>
<dbReference type="GO" id="GO:0016301">
    <property type="term" value="F:kinase activity"/>
    <property type="evidence" value="ECO:0007669"/>
    <property type="project" value="UniProtKB-KW"/>
</dbReference>
<keyword evidence="5" id="KW-0067">ATP-binding</keyword>
<keyword evidence="9" id="KW-1185">Reference proteome</keyword>
<keyword evidence="1" id="KW-0597">Phosphoprotein</keyword>
<evidence type="ECO:0000313" key="8">
    <source>
        <dbReference type="EMBL" id="PXX44268.1"/>
    </source>
</evidence>
<evidence type="ECO:0000256" key="1">
    <source>
        <dbReference type="ARBA" id="ARBA00022553"/>
    </source>
</evidence>
<protein>
    <submittedName>
        <fullName evidence="8">Signal transduction histidine kinase</fullName>
    </submittedName>
</protein>
<keyword evidence="4 8" id="KW-0418">Kinase</keyword>
<evidence type="ECO:0000256" key="6">
    <source>
        <dbReference type="ARBA" id="ARBA00023012"/>
    </source>
</evidence>
<dbReference type="EMBL" id="QJKB01000003">
    <property type="protein sequence ID" value="PXX44268.1"/>
    <property type="molecule type" value="Genomic_DNA"/>
</dbReference>
<evidence type="ECO:0000256" key="2">
    <source>
        <dbReference type="ARBA" id="ARBA00022679"/>
    </source>
</evidence>
<dbReference type="PANTHER" id="PTHR43065">
    <property type="entry name" value="SENSOR HISTIDINE KINASE"/>
    <property type="match status" value="1"/>
</dbReference>
<feature type="domain" description="Histidine kinase" evidence="7">
    <location>
        <begin position="647"/>
        <end position="865"/>
    </location>
</feature>
<evidence type="ECO:0000313" key="9">
    <source>
        <dbReference type="Proteomes" id="UP000247792"/>
    </source>
</evidence>
<dbReference type="Pfam" id="PF13589">
    <property type="entry name" value="HATPase_c_3"/>
    <property type="match status" value="1"/>
</dbReference>
<dbReference type="AlphaFoldDB" id="A0A318JUX9"/>
<keyword evidence="2" id="KW-0808">Transferase</keyword>
<gene>
    <name evidence="8" type="ORF">DFR42_103538</name>
</gene>
<organism evidence="8 9">
    <name type="scientific">Undibacterium pigrum</name>
    <dbReference type="NCBI Taxonomy" id="401470"/>
    <lineage>
        <taxon>Bacteria</taxon>
        <taxon>Pseudomonadati</taxon>
        <taxon>Pseudomonadota</taxon>
        <taxon>Betaproteobacteria</taxon>
        <taxon>Burkholderiales</taxon>
        <taxon>Oxalobacteraceae</taxon>
        <taxon>Undibacterium</taxon>
    </lineage>
</organism>
<dbReference type="Gene3D" id="3.30.565.10">
    <property type="entry name" value="Histidine kinase-like ATPase, C-terminal domain"/>
    <property type="match status" value="2"/>
</dbReference>